<organism evidence="1 2">
    <name type="scientific">Segatella copri</name>
    <dbReference type="NCBI Taxonomy" id="165179"/>
    <lineage>
        <taxon>Bacteria</taxon>
        <taxon>Pseudomonadati</taxon>
        <taxon>Bacteroidota</taxon>
        <taxon>Bacteroidia</taxon>
        <taxon>Bacteroidales</taxon>
        <taxon>Prevotellaceae</taxon>
        <taxon>Segatella</taxon>
    </lineage>
</organism>
<sequence length="123" mass="14102">MEIKRRYIDLFLSLGNCRNGLLGYTISNRFDLTPSDVIAFIMEYQKKGLITCDDEYRIKITEAGRAAIDSLYENGVVTEYTHGSKYFEGMRMENRLKINEPYLPTKDFLNTGKKNKGGENVGN</sequence>
<name>A0AA92UYE5_9BACT</name>
<dbReference type="EMBL" id="QSFW01000024">
    <property type="protein sequence ID" value="RHA84572.1"/>
    <property type="molecule type" value="Genomic_DNA"/>
</dbReference>
<protein>
    <submittedName>
        <fullName evidence="1">Uncharacterized protein</fullName>
    </submittedName>
</protein>
<accession>A0AA92UYE5</accession>
<reference evidence="1 2" key="1">
    <citation type="submission" date="2018-08" db="EMBL/GenBank/DDBJ databases">
        <title>A genome reference for cultivated species of the human gut microbiota.</title>
        <authorList>
            <person name="Zou Y."/>
            <person name="Xue W."/>
            <person name="Luo G."/>
        </authorList>
    </citation>
    <scope>NUCLEOTIDE SEQUENCE [LARGE SCALE GENOMIC DNA]</scope>
    <source>
        <strain evidence="1 2">AM42-23AC</strain>
    </source>
</reference>
<evidence type="ECO:0000313" key="2">
    <source>
        <dbReference type="Proteomes" id="UP000284990"/>
    </source>
</evidence>
<dbReference type="RefSeq" id="WP_118191157.1">
    <property type="nucleotide sequence ID" value="NZ_CP042465.1"/>
</dbReference>
<comment type="caution">
    <text evidence="1">The sequence shown here is derived from an EMBL/GenBank/DDBJ whole genome shotgun (WGS) entry which is preliminary data.</text>
</comment>
<dbReference type="Proteomes" id="UP000284990">
    <property type="component" value="Unassembled WGS sequence"/>
</dbReference>
<evidence type="ECO:0000313" key="1">
    <source>
        <dbReference type="EMBL" id="RHA84572.1"/>
    </source>
</evidence>
<gene>
    <name evidence="1" type="ORF">DW916_11245</name>
</gene>
<dbReference type="AlphaFoldDB" id="A0AA92UYE5"/>
<proteinExistence type="predicted"/>